<feature type="transmembrane region" description="Helical" evidence="7">
    <location>
        <begin position="246"/>
        <end position="264"/>
    </location>
</feature>
<dbReference type="Pfam" id="PF00528">
    <property type="entry name" value="BPD_transp_1"/>
    <property type="match status" value="1"/>
</dbReference>
<feature type="transmembrane region" description="Helical" evidence="7">
    <location>
        <begin position="125"/>
        <end position="144"/>
    </location>
</feature>
<dbReference type="FunFam" id="1.10.3720.10:FF:000003">
    <property type="entry name" value="Aliphatic sulfonate ABC transporter permease"/>
    <property type="match status" value="1"/>
</dbReference>
<gene>
    <name evidence="9" type="ORF">ATC1_131201</name>
</gene>
<evidence type="ECO:0000256" key="6">
    <source>
        <dbReference type="ARBA" id="ARBA00023136"/>
    </source>
</evidence>
<dbReference type="InterPro" id="IPR000515">
    <property type="entry name" value="MetI-like"/>
</dbReference>
<sequence length="279" mass="31889">MDQILSVKEKESSESASYRLLDLRSDIPSRIYWSAGGLFFIFIFILWLFLTSLKIVSPLFLPGPEAVWDEFLRQLHEGILLQDASASLYRIMLGWIISTIIAVPIGILMGNFKLFEGMLEPFIDLIRYMPAVAFVPLTILWAGVGNSQKILILFIGTFFQEVLMIMDNVKSVPRELIEVSSTFGLSRFEILRDVILRYAMPGIWDTFRITLGWAWTYLVVAELVAASSGLGYRIMKAQRFLQTESIILGILMIGLMGLITDMIFKFTYRKLFRWLDGKG</sequence>
<accession>A0A0S7BUI1</accession>
<evidence type="ECO:0000256" key="5">
    <source>
        <dbReference type="ARBA" id="ARBA00022989"/>
    </source>
</evidence>
<dbReference type="PATRIC" id="fig|1678840.3.peg.2642"/>
<keyword evidence="4 7" id="KW-0812">Transmembrane</keyword>
<evidence type="ECO:0000256" key="3">
    <source>
        <dbReference type="ARBA" id="ARBA00022475"/>
    </source>
</evidence>
<evidence type="ECO:0000256" key="4">
    <source>
        <dbReference type="ARBA" id="ARBA00022692"/>
    </source>
</evidence>
<keyword evidence="10" id="KW-1185">Reference proteome</keyword>
<reference evidence="9" key="1">
    <citation type="journal article" date="2015" name="Genome Announc.">
        <title>Draft Genome Sequence of Anaerolineae Strain TC1, a Novel Isolate from a Methanogenic Wastewater Treatment System.</title>
        <authorList>
            <person name="Matsuura N."/>
            <person name="Tourlousse D.M."/>
            <person name="Sun L."/>
            <person name="Toyonaga M."/>
            <person name="Kuroda K."/>
            <person name="Ohashi A."/>
            <person name="Cruz R."/>
            <person name="Yamaguchi T."/>
            <person name="Sekiguchi Y."/>
        </authorList>
    </citation>
    <scope>NUCLEOTIDE SEQUENCE [LARGE SCALE GENOMIC DNA]</scope>
    <source>
        <strain evidence="9">TC1</strain>
    </source>
</reference>
<feature type="transmembrane region" description="Helical" evidence="7">
    <location>
        <begin position="91"/>
        <end position="113"/>
    </location>
</feature>
<keyword evidence="5 7" id="KW-1133">Transmembrane helix</keyword>
<dbReference type="RefSeq" id="WP_082174768.1">
    <property type="nucleotide sequence ID" value="NZ_DF968181.1"/>
</dbReference>
<dbReference type="InterPro" id="IPR035906">
    <property type="entry name" value="MetI-like_sf"/>
</dbReference>
<evidence type="ECO:0000256" key="1">
    <source>
        <dbReference type="ARBA" id="ARBA00004651"/>
    </source>
</evidence>
<keyword evidence="6 7" id="KW-0472">Membrane</keyword>
<feature type="transmembrane region" description="Helical" evidence="7">
    <location>
        <begin position="214"/>
        <end position="234"/>
    </location>
</feature>
<dbReference type="OrthoDB" id="9804353at2"/>
<keyword evidence="3" id="KW-1003">Cell membrane</keyword>
<evidence type="ECO:0000256" key="7">
    <source>
        <dbReference type="RuleBase" id="RU363032"/>
    </source>
</evidence>
<dbReference type="CDD" id="cd06261">
    <property type="entry name" value="TM_PBP2"/>
    <property type="match status" value="1"/>
</dbReference>
<evidence type="ECO:0000256" key="2">
    <source>
        <dbReference type="ARBA" id="ARBA00022448"/>
    </source>
</evidence>
<evidence type="ECO:0000259" key="8">
    <source>
        <dbReference type="PROSITE" id="PS50928"/>
    </source>
</evidence>
<dbReference type="Gene3D" id="1.10.3720.10">
    <property type="entry name" value="MetI-like"/>
    <property type="match status" value="1"/>
</dbReference>
<dbReference type="GO" id="GO:0042918">
    <property type="term" value="P:alkanesulfonate transmembrane transport"/>
    <property type="evidence" value="ECO:0007669"/>
    <property type="project" value="UniProtKB-ARBA"/>
</dbReference>
<protein>
    <submittedName>
        <fullName evidence="9">ABC-type nitrate/sulfonate/bicarbonate transport system, permease component</fullName>
    </submittedName>
</protein>
<keyword evidence="2 7" id="KW-0813">Transport</keyword>
<organism evidence="9">
    <name type="scientific">Flexilinea flocculi</name>
    <dbReference type="NCBI Taxonomy" id="1678840"/>
    <lineage>
        <taxon>Bacteria</taxon>
        <taxon>Bacillati</taxon>
        <taxon>Chloroflexota</taxon>
        <taxon>Anaerolineae</taxon>
        <taxon>Anaerolineales</taxon>
        <taxon>Anaerolineaceae</taxon>
        <taxon>Flexilinea</taxon>
    </lineage>
</organism>
<dbReference type="STRING" id="1678840.ATC1_131201"/>
<dbReference type="AlphaFoldDB" id="A0A0S7BUI1"/>
<dbReference type="PANTHER" id="PTHR30151">
    <property type="entry name" value="ALKANE SULFONATE ABC TRANSPORTER-RELATED, MEMBRANE SUBUNIT"/>
    <property type="match status" value="1"/>
</dbReference>
<dbReference type="EMBL" id="DF968181">
    <property type="protein sequence ID" value="GAP41217.1"/>
    <property type="molecule type" value="Genomic_DNA"/>
</dbReference>
<dbReference type="PANTHER" id="PTHR30151:SF0">
    <property type="entry name" value="ABC TRANSPORTER PERMEASE PROTEIN MJ0413-RELATED"/>
    <property type="match status" value="1"/>
</dbReference>
<evidence type="ECO:0000313" key="9">
    <source>
        <dbReference type="EMBL" id="GAP41217.1"/>
    </source>
</evidence>
<proteinExistence type="inferred from homology"/>
<dbReference type="GO" id="GO:0005886">
    <property type="term" value="C:plasma membrane"/>
    <property type="evidence" value="ECO:0007669"/>
    <property type="project" value="UniProtKB-SubCell"/>
</dbReference>
<comment type="similarity">
    <text evidence="7">Belongs to the binding-protein-dependent transport system permease family.</text>
</comment>
<comment type="subcellular location">
    <subcellularLocation>
        <location evidence="1 7">Cell membrane</location>
        <topology evidence="1 7">Multi-pass membrane protein</topology>
    </subcellularLocation>
</comment>
<name>A0A0S7BUI1_9CHLR</name>
<dbReference type="SUPFAM" id="SSF161098">
    <property type="entry name" value="MetI-like"/>
    <property type="match status" value="1"/>
</dbReference>
<feature type="domain" description="ABC transmembrane type-1" evidence="8">
    <location>
        <begin position="84"/>
        <end position="264"/>
    </location>
</feature>
<feature type="transmembrane region" description="Helical" evidence="7">
    <location>
        <begin position="31"/>
        <end position="50"/>
    </location>
</feature>
<dbReference type="Proteomes" id="UP000053370">
    <property type="component" value="Unassembled WGS sequence"/>
</dbReference>
<evidence type="ECO:0000313" key="10">
    <source>
        <dbReference type="Proteomes" id="UP000053370"/>
    </source>
</evidence>
<dbReference type="PROSITE" id="PS50928">
    <property type="entry name" value="ABC_TM1"/>
    <property type="match status" value="1"/>
</dbReference>